<evidence type="ECO:0000256" key="12">
    <source>
        <dbReference type="RuleBase" id="RU003879"/>
    </source>
</evidence>
<accession>A0A0K6HSW1</accession>
<keyword evidence="5 12" id="KW-0813">Transport</keyword>
<evidence type="ECO:0000256" key="2">
    <source>
        <dbReference type="ARBA" id="ARBA00004249"/>
    </source>
</evidence>
<comment type="subunit">
    <text evidence="4">The accessory proteins ExbB and ExbD seem to form a complex with TonB.</text>
</comment>
<dbReference type="GO" id="GO:0022857">
    <property type="term" value="F:transmembrane transporter activity"/>
    <property type="evidence" value="ECO:0007669"/>
    <property type="project" value="InterPro"/>
</dbReference>
<comment type="function">
    <text evidence="1">Involved in the TonB-dependent energy-dependent transport of various receptor-bound substrates.</text>
</comment>
<gene>
    <name evidence="14" type="ORF">Ga0061069_101495</name>
</gene>
<dbReference type="PANTHER" id="PTHR30558:SF12">
    <property type="entry name" value="BIOPOLYMER TRANSPORT PROTEIN EXBD"/>
    <property type="match status" value="1"/>
</dbReference>
<evidence type="ECO:0000256" key="5">
    <source>
        <dbReference type="ARBA" id="ARBA00022448"/>
    </source>
</evidence>
<keyword evidence="8 12" id="KW-0812">Transmembrane</keyword>
<evidence type="ECO:0000256" key="9">
    <source>
        <dbReference type="ARBA" id="ARBA00022927"/>
    </source>
</evidence>
<keyword evidence="15" id="KW-1185">Reference proteome</keyword>
<keyword evidence="7" id="KW-0997">Cell inner membrane</keyword>
<dbReference type="EMBL" id="CYHF01000001">
    <property type="protein sequence ID" value="CUA94015.1"/>
    <property type="molecule type" value="Genomic_DNA"/>
</dbReference>
<dbReference type="Gene3D" id="3.30.420.270">
    <property type="match status" value="1"/>
</dbReference>
<evidence type="ECO:0000256" key="4">
    <source>
        <dbReference type="ARBA" id="ARBA00011471"/>
    </source>
</evidence>
<organism evidence="14 15">
    <name type="scientific">Thiomonas bhubaneswarensis</name>
    <dbReference type="NCBI Taxonomy" id="339866"/>
    <lineage>
        <taxon>Bacteria</taxon>
        <taxon>Pseudomonadati</taxon>
        <taxon>Pseudomonadota</taxon>
        <taxon>Betaproteobacteria</taxon>
        <taxon>Burkholderiales</taxon>
        <taxon>Thiomonas</taxon>
    </lineage>
</organism>
<proteinExistence type="inferred from homology"/>
<evidence type="ECO:0000256" key="13">
    <source>
        <dbReference type="SAM" id="Phobius"/>
    </source>
</evidence>
<feature type="transmembrane region" description="Helical" evidence="13">
    <location>
        <begin position="20"/>
        <end position="41"/>
    </location>
</feature>
<dbReference type="Proteomes" id="UP000183649">
    <property type="component" value="Unassembled WGS sequence"/>
</dbReference>
<dbReference type="GO" id="GO:0005886">
    <property type="term" value="C:plasma membrane"/>
    <property type="evidence" value="ECO:0007669"/>
    <property type="project" value="UniProtKB-SubCell"/>
</dbReference>
<keyword evidence="6" id="KW-1003">Cell membrane</keyword>
<evidence type="ECO:0000256" key="11">
    <source>
        <dbReference type="ARBA" id="ARBA00023136"/>
    </source>
</evidence>
<keyword evidence="10 13" id="KW-1133">Transmembrane helix</keyword>
<dbReference type="PANTHER" id="PTHR30558">
    <property type="entry name" value="EXBD MEMBRANE COMPONENT OF PMF-DRIVEN MACROMOLECULE IMPORT SYSTEM"/>
    <property type="match status" value="1"/>
</dbReference>
<evidence type="ECO:0000313" key="15">
    <source>
        <dbReference type="Proteomes" id="UP000183649"/>
    </source>
</evidence>
<evidence type="ECO:0000256" key="3">
    <source>
        <dbReference type="ARBA" id="ARBA00005811"/>
    </source>
</evidence>
<name>A0A0K6HSW1_9BURK</name>
<dbReference type="OrthoDB" id="9798629at2"/>
<evidence type="ECO:0000256" key="6">
    <source>
        <dbReference type="ARBA" id="ARBA00022475"/>
    </source>
</evidence>
<evidence type="ECO:0000256" key="10">
    <source>
        <dbReference type="ARBA" id="ARBA00022989"/>
    </source>
</evidence>
<evidence type="ECO:0000256" key="1">
    <source>
        <dbReference type="ARBA" id="ARBA00003540"/>
    </source>
</evidence>
<dbReference type="AlphaFoldDB" id="A0A0K6HSW1"/>
<sequence length="146" mass="15321">MSFGRFDQGDDGEAMSDINMTPLIDVMLVLLVIFIITAPLLTGSLKLDLPKVEAPAAQQVPTVLDVGLRKDGQLYLGDKAITLVQLKARFAEAARQSDKTEVHISADAAVPYGDVAQVMGAAQSAGLSRIGLITQQPTGAASAATR</sequence>
<dbReference type="InterPro" id="IPR003400">
    <property type="entry name" value="ExbD"/>
</dbReference>
<dbReference type="GO" id="GO:0015031">
    <property type="term" value="P:protein transport"/>
    <property type="evidence" value="ECO:0007669"/>
    <property type="project" value="UniProtKB-KW"/>
</dbReference>
<protein>
    <submittedName>
        <fullName evidence="14">Biopolymer transport protein ExbD</fullName>
    </submittedName>
</protein>
<evidence type="ECO:0000256" key="8">
    <source>
        <dbReference type="ARBA" id="ARBA00022692"/>
    </source>
</evidence>
<keyword evidence="11 13" id="KW-0472">Membrane</keyword>
<comment type="subcellular location">
    <subcellularLocation>
        <location evidence="2">Cell inner membrane</location>
        <topology evidence="2">Single-pass type II membrane protein</topology>
    </subcellularLocation>
    <subcellularLocation>
        <location evidence="12">Cell membrane</location>
        <topology evidence="12">Single-pass type II membrane protein</topology>
    </subcellularLocation>
</comment>
<keyword evidence="9 12" id="KW-0653">Protein transport</keyword>
<dbReference type="Pfam" id="PF02472">
    <property type="entry name" value="ExbD"/>
    <property type="match status" value="1"/>
</dbReference>
<evidence type="ECO:0000313" key="14">
    <source>
        <dbReference type="EMBL" id="CUA94015.1"/>
    </source>
</evidence>
<evidence type="ECO:0000256" key="7">
    <source>
        <dbReference type="ARBA" id="ARBA00022519"/>
    </source>
</evidence>
<comment type="similarity">
    <text evidence="3 12">Belongs to the ExbD/TolR family.</text>
</comment>
<reference evidence="15" key="1">
    <citation type="submission" date="2015-08" db="EMBL/GenBank/DDBJ databases">
        <authorList>
            <person name="Varghese N."/>
        </authorList>
    </citation>
    <scope>NUCLEOTIDE SEQUENCE [LARGE SCALE GENOMIC DNA]</scope>
    <source>
        <strain evidence="15">DSM 18181</strain>
    </source>
</reference>
<dbReference type="RefSeq" id="WP_055449415.1">
    <property type="nucleotide sequence ID" value="NZ_CYHF01000001.1"/>
</dbReference>
<dbReference type="STRING" id="339866.GCA_001418255_00492"/>